<dbReference type="Pfam" id="PF24088">
    <property type="entry name" value="DUF7373"/>
    <property type="match status" value="1"/>
</dbReference>
<proteinExistence type="predicted"/>
<comment type="caution">
    <text evidence="4">The sequence shown here is derived from an EMBL/GenBank/DDBJ whole genome shotgun (WGS) entry which is preliminary data.</text>
</comment>
<accession>A0ABT4MJL9</accession>
<dbReference type="Proteomes" id="UP001081071">
    <property type="component" value="Unassembled WGS sequence"/>
</dbReference>
<feature type="signal peptide" evidence="1">
    <location>
        <begin position="1"/>
        <end position="20"/>
    </location>
</feature>
<name>A0ABT4MJL9_9NOCA</name>
<feature type="domain" description="DUF7373" evidence="2">
    <location>
        <begin position="60"/>
        <end position="267"/>
    </location>
</feature>
<evidence type="ECO:0000259" key="2">
    <source>
        <dbReference type="Pfam" id="PF24088"/>
    </source>
</evidence>
<dbReference type="InterPro" id="IPR055797">
    <property type="entry name" value="DUF7373"/>
</dbReference>
<evidence type="ECO:0000313" key="5">
    <source>
        <dbReference type="Proteomes" id="UP001081071"/>
    </source>
</evidence>
<dbReference type="PROSITE" id="PS51257">
    <property type="entry name" value="PROKAR_LIPOPROTEIN"/>
    <property type="match status" value="1"/>
</dbReference>
<dbReference type="EMBL" id="JAPWIJ010000010">
    <property type="protein sequence ID" value="MCZ4521186.1"/>
    <property type="molecule type" value="Genomic_DNA"/>
</dbReference>
<evidence type="ECO:0000256" key="1">
    <source>
        <dbReference type="SAM" id="SignalP"/>
    </source>
</evidence>
<reference evidence="4" key="1">
    <citation type="submission" date="2022-12" db="EMBL/GenBank/DDBJ databases">
        <authorList>
            <person name="Krivoruchko A.V."/>
            <person name="Elkin A."/>
        </authorList>
    </citation>
    <scope>NUCLEOTIDE SEQUENCE</scope>
    <source>
        <strain evidence="4">IEGM 1391</strain>
    </source>
</reference>
<evidence type="ECO:0008006" key="6">
    <source>
        <dbReference type="Google" id="ProtNLM"/>
    </source>
</evidence>
<protein>
    <recommendedName>
        <fullName evidence="6">Lipoprotein</fullName>
    </recommendedName>
</protein>
<dbReference type="RefSeq" id="WP_269607608.1">
    <property type="nucleotide sequence ID" value="NZ_JAPWIJ010000010.1"/>
</dbReference>
<evidence type="ECO:0000259" key="3">
    <source>
        <dbReference type="Pfam" id="PF24092"/>
    </source>
</evidence>
<feature type="chain" id="PRO_5046664290" description="Lipoprotein" evidence="1">
    <location>
        <begin position="21"/>
        <end position="411"/>
    </location>
</feature>
<evidence type="ECO:0000313" key="4">
    <source>
        <dbReference type="EMBL" id="MCZ4521186.1"/>
    </source>
</evidence>
<dbReference type="Pfam" id="PF24092">
    <property type="entry name" value="DUF7373_C"/>
    <property type="match status" value="1"/>
</dbReference>
<organism evidence="4 5">
    <name type="scientific">Rhodococcus ruber</name>
    <dbReference type="NCBI Taxonomy" id="1830"/>
    <lineage>
        <taxon>Bacteria</taxon>
        <taxon>Bacillati</taxon>
        <taxon>Actinomycetota</taxon>
        <taxon>Actinomycetes</taxon>
        <taxon>Mycobacteriales</taxon>
        <taxon>Nocardiaceae</taxon>
        <taxon>Rhodococcus</taxon>
    </lineage>
</organism>
<gene>
    <name evidence="4" type="ORF">O4220_21955</name>
</gene>
<dbReference type="InterPro" id="IPR056463">
    <property type="entry name" value="DUF7373_C"/>
</dbReference>
<keyword evidence="1" id="KW-0732">Signal</keyword>
<keyword evidence="5" id="KW-1185">Reference proteome</keyword>
<feature type="domain" description="DUF7373" evidence="3">
    <location>
        <begin position="284"/>
        <end position="408"/>
    </location>
</feature>
<sequence length="411" mass="43150">MNRRFRAGAVVAAVTSILVAGCGTDTVESANTAPVTSTESAPTDLDTADYRTWPQAEYATVRDEQQGYVIEAQRLAEYVVLPSNIDPSLVNGAALGVLQSPDATDLILPPEAVPVLSNAGMLSGFATGRTSDTPVGAEGEANALRISVLRFPDSGAAIAAADGVHQVMLTEAPPAESGGAARAAATETAIDVLPETAASISPDAEGPGVRVDTFTARGDFLIYVSGYSGTGDEQWIAPTVARTVDEQGRLLDEFPETPMGQFTTLPIDVDNVLILTLPAEQRSVNQLSVYGTRGLKHFTEGGDIDDVIDETGTDRIAIDDSMVFRSADESGAEKLYQAMNDSDLADGVYEESAPAPGVPGSMCMTKESATKTSLRCRVHVGRYTAMVETTDDELGVHQKTAAQYLILSAVA</sequence>